<gene>
    <name evidence="2" type="ORF">OXH55_12035</name>
</gene>
<name>A0ABT4CTT0_9CLOT</name>
<dbReference type="InterPro" id="IPR005754">
    <property type="entry name" value="Sortase"/>
</dbReference>
<proteinExistence type="predicted"/>
<dbReference type="InterPro" id="IPR023365">
    <property type="entry name" value="Sortase_dom-sf"/>
</dbReference>
<accession>A0ABT4CTT0</accession>
<dbReference type="RefSeq" id="WP_268050235.1">
    <property type="nucleotide sequence ID" value="NZ_JAPQES010000004.1"/>
</dbReference>
<sequence length="209" mass="24030">MKKIFAVGLIVLGIIVMMYPKIRDGYSTYKEKKVLKEYEQSLRNIGTLENEISDDNLLKNEENKKIQKIYEDATILKIDKINLYMPILEGETKENLRTTVCHMKNTGKLGEVGNYAIAGHRCYSYGRHFNRLDEVEVGDELIVFSMDKEYKYKVFKKFIVKPEEVGVLEGNGKDKMITLITCTPIRVATHRLIIQGKLESVSKRVDSEG</sequence>
<evidence type="ECO:0000313" key="3">
    <source>
        <dbReference type="Proteomes" id="UP001079657"/>
    </source>
</evidence>
<organism evidence="2 3">
    <name type="scientific">Clostridium ganghwense</name>
    <dbReference type="NCBI Taxonomy" id="312089"/>
    <lineage>
        <taxon>Bacteria</taxon>
        <taxon>Bacillati</taxon>
        <taxon>Bacillota</taxon>
        <taxon>Clostridia</taxon>
        <taxon>Eubacteriales</taxon>
        <taxon>Clostridiaceae</taxon>
        <taxon>Clostridium</taxon>
    </lineage>
</organism>
<evidence type="ECO:0000256" key="1">
    <source>
        <dbReference type="ARBA" id="ARBA00022801"/>
    </source>
</evidence>
<dbReference type="InterPro" id="IPR042000">
    <property type="entry name" value="Sortase_D_2"/>
</dbReference>
<comment type="caution">
    <text evidence="2">The sequence shown here is derived from an EMBL/GenBank/DDBJ whole genome shotgun (WGS) entry which is preliminary data.</text>
</comment>
<dbReference type="SUPFAM" id="SSF63817">
    <property type="entry name" value="Sortase"/>
    <property type="match status" value="1"/>
</dbReference>
<keyword evidence="3" id="KW-1185">Reference proteome</keyword>
<dbReference type="NCBIfam" id="TIGR01076">
    <property type="entry name" value="sortase_fam"/>
    <property type="match status" value="1"/>
</dbReference>
<dbReference type="Proteomes" id="UP001079657">
    <property type="component" value="Unassembled WGS sequence"/>
</dbReference>
<dbReference type="Pfam" id="PF04203">
    <property type="entry name" value="Sortase"/>
    <property type="match status" value="1"/>
</dbReference>
<keyword evidence="1" id="KW-0378">Hydrolase</keyword>
<dbReference type="Gene3D" id="2.40.260.10">
    <property type="entry name" value="Sortase"/>
    <property type="match status" value="1"/>
</dbReference>
<protein>
    <submittedName>
        <fullName evidence="2">Class D sortase</fullName>
    </submittedName>
</protein>
<dbReference type="EMBL" id="JAPQES010000004">
    <property type="protein sequence ID" value="MCY6371369.1"/>
    <property type="molecule type" value="Genomic_DNA"/>
</dbReference>
<evidence type="ECO:0000313" key="2">
    <source>
        <dbReference type="EMBL" id="MCY6371369.1"/>
    </source>
</evidence>
<reference evidence="2" key="1">
    <citation type="submission" date="2022-12" db="EMBL/GenBank/DDBJ databases">
        <authorList>
            <person name="Wang J."/>
        </authorList>
    </citation>
    <scope>NUCLEOTIDE SEQUENCE</scope>
    <source>
        <strain evidence="2">HY-42-06</strain>
    </source>
</reference>
<dbReference type="CDD" id="cd06166">
    <property type="entry name" value="Sortase_D_2"/>
    <property type="match status" value="1"/>
</dbReference>